<name>A0A0E9QDU9_ANGAN</name>
<dbReference type="AlphaFoldDB" id="A0A0E9QDU9"/>
<evidence type="ECO:0000313" key="1">
    <source>
        <dbReference type="EMBL" id="JAH14692.1"/>
    </source>
</evidence>
<protein>
    <submittedName>
        <fullName evidence="1">Uncharacterized protein</fullName>
    </submittedName>
</protein>
<organism evidence="1">
    <name type="scientific">Anguilla anguilla</name>
    <name type="common">European freshwater eel</name>
    <name type="synonym">Muraena anguilla</name>
    <dbReference type="NCBI Taxonomy" id="7936"/>
    <lineage>
        <taxon>Eukaryota</taxon>
        <taxon>Metazoa</taxon>
        <taxon>Chordata</taxon>
        <taxon>Craniata</taxon>
        <taxon>Vertebrata</taxon>
        <taxon>Euteleostomi</taxon>
        <taxon>Actinopterygii</taxon>
        <taxon>Neopterygii</taxon>
        <taxon>Teleostei</taxon>
        <taxon>Anguilliformes</taxon>
        <taxon>Anguillidae</taxon>
        <taxon>Anguilla</taxon>
    </lineage>
</organism>
<dbReference type="EMBL" id="GBXM01093885">
    <property type="protein sequence ID" value="JAH14692.1"/>
    <property type="molecule type" value="Transcribed_RNA"/>
</dbReference>
<reference evidence="1" key="2">
    <citation type="journal article" date="2015" name="Fish Shellfish Immunol.">
        <title>Early steps in the European eel (Anguilla anguilla)-Vibrio vulnificus interaction in the gills: Role of the RtxA13 toxin.</title>
        <authorList>
            <person name="Callol A."/>
            <person name="Pajuelo D."/>
            <person name="Ebbesson L."/>
            <person name="Teles M."/>
            <person name="MacKenzie S."/>
            <person name="Amaro C."/>
        </authorList>
    </citation>
    <scope>NUCLEOTIDE SEQUENCE</scope>
</reference>
<proteinExistence type="predicted"/>
<sequence length="27" mass="3243">MNCVTFDQRNVLFLYPNFVPRAEKRSP</sequence>
<reference evidence="1" key="1">
    <citation type="submission" date="2014-11" db="EMBL/GenBank/DDBJ databases">
        <authorList>
            <person name="Amaro Gonzalez C."/>
        </authorList>
    </citation>
    <scope>NUCLEOTIDE SEQUENCE</scope>
</reference>
<accession>A0A0E9QDU9</accession>